<gene>
    <name evidence="1" type="ORF">GCM10009627_10340</name>
</gene>
<dbReference type="EMBL" id="BAAAJX010000003">
    <property type="protein sequence ID" value="GAA1492688.1"/>
    <property type="molecule type" value="Genomic_DNA"/>
</dbReference>
<evidence type="ECO:0008006" key="3">
    <source>
        <dbReference type="Google" id="ProtNLM"/>
    </source>
</evidence>
<organism evidence="1 2">
    <name type="scientific">Curtobacterium herbarum</name>
    <dbReference type="NCBI Taxonomy" id="150122"/>
    <lineage>
        <taxon>Bacteria</taxon>
        <taxon>Bacillati</taxon>
        <taxon>Actinomycetota</taxon>
        <taxon>Actinomycetes</taxon>
        <taxon>Micrococcales</taxon>
        <taxon>Microbacteriaceae</taxon>
        <taxon>Curtobacterium</taxon>
    </lineage>
</organism>
<name>A0ABN1ZAS8_9MICO</name>
<comment type="caution">
    <text evidence="1">The sequence shown here is derived from an EMBL/GenBank/DDBJ whole genome shotgun (WGS) entry which is preliminary data.</text>
</comment>
<protein>
    <recommendedName>
        <fullName evidence="3">CBS domain-containing protein</fullName>
    </recommendedName>
</protein>
<accession>A0ABN1ZAS8</accession>
<evidence type="ECO:0000313" key="2">
    <source>
        <dbReference type="Proteomes" id="UP001501742"/>
    </source>
</evidence>
<keyword evidence="2" id="KW-1185">Reference proteome</keyword>
<dbReference type="Proteomes" id="UP001501742">
    <property type="component" value="Unassembled WGS sequence"/>
</dbReference>
<evidence type="ECO:0000313" key="1">
    <source>
        <dbReference type="EMBL" id="GAA1492688.1"/>
    </source>
</evidence>
<sequence length="89" mass="9626">MVDSVTPRSWLMVPSRPTGMSSVVMAKNVARPRTAIPITDDVVTVIGVVCGCTVRLLVVDTAADLLEDVRGARGNDELFDRSERARVVD</sequence>
<reference evidence="1 2" key="1">
    <citation type="journal article" date="2019" name="Int. J. Syst. Evol. Microbiol.">
        <title>The Global Catalogue of Microorganisms (GCM) 10K type strain sequencing project: providing services to taxonomists for standard genome sequencing and annotation.</title>
        <authorList>
            <consortium name="The Broad Institute Genomics Platform"/>
            <consortium name="The Broad Institute Genome Sequencing Center for Infectious Disease"/>
            <person name="Wu L."/>
            <person name="Ma J."/>
        </authorList>
    </citation>
    <scope>NUCLEOTIDE SEQUENCE [LARGE SCALE GENOMIC DNA]</scope>
    <source>
        <strain evidence="1 2">JCM 12140</strain>
    </source>
</reference>
<proteinExistence type="predicted"/>